<dbReference type="AlphaFoldDB" id="A0A4E0RJZ1"/>
<reference evidence="2 3" key="1">
    <citation type="journal article" date="2016" name="Front. Microbiol.">
        <title>Single-Cell (Meta-)Genomics of a Dimorphic Candidatus Thiomargarita nelsonii Reveals Genomic Plasticity.</title>
        <authorList>
            <person name="Flood B.E."/>
            <person name="Fliss P."/>
            <person name="Jones D.S."/>
            <person name="Dick G.J."/>
            <person name="Jain S."/>
            <person name="Kaster A.K."/>
            <person name="Winkel M."/>
            <person name="Mussmann M."/>
            <person name="Bailey J."/>
        </authorList>
    </citation>
    <scope>NUCLEOTIDE SEQUENCE [LARGE SCALE GENOMIC DNA]</scope>
    <source>
        <strain evidence="2">Hydrate Ridge</strain>
    </source>
</reference>
<dbReference type="InterPro" id="IPR022452">
    <property type="entry name" value="MqsA"/>
</dbReference>
<dbReference type="EMBL" id="JSZA02000027">
    <property type="protein sequence ID" value="TGO03306.1"/>
    <property type="molecule type" value="Genomic_DNA"/>
</dbReference>
<name>A0A4E0RJZ1_9GAMM</name>
<organism evidence="2 3">
    <name type="scientific">Candidatus Thiomargarita nelsonii</name>
    <dbReference type="NCBI Taxonomy" id="1003181"/>
    <lineage>
        <taxon>Bacteria</taxon>
        <taxon>Pseudomonadati</taxon>
        <taxon>Pseudomonadota</taxon>
        <taxon>Gammaproteobacteria</taxon>
        <taxon>Thiotrichales</taxon>
        <taxon>Thiotrichaceae</taxon>
        <taxon>Thiomargarita</taxon>
    </lineage>
</organism>
<sequence>MQEFCFNCDYEKELQPKREPVTITVRGEPISATKEFYQCPNCGHAFTSSLGHDALDEAYREYRRRHGMLQPEEIRNWRTQYGLTQSELSTLLGWLDPSLSKYENGALQEETQDTLLKFAMEPINLLQLIKRKPEAVALDKRARLIEQLSSNQSLAKHLEYLYAAYWGNGTAISSEKKLDFEKKDFLIKQLQILRPISNSQFA</sequence>
<protein>
    <recommendedName>
        <fullName evidence="1">HTH cro/C1-type domain-containing protein</fullName>
    </recommendedName>
</protein>
<proteinExistence type="predicted"/>
<feature type="domain" description="HTH cro/C1-type" evidence="1">
    <location>
        <begin position="74"/>
        <end position="119"/>
    </location>
</feature>
<keyword evidence="3" id="KW-1185">Reference proteome</keyword>
<evidence type="ECO:0000259" key="1">
    <source>
        <dbReference type="PROSITE" id="PS50943"/>
    </source>
</evidence>
<dbReference type="InterPro" id="IPR032758">
    <property type="entry name" value="MqsA/HigA-2"/>
</dbReference>
<dbReference type="InterPro" id="IPR001387">
    <property type="entry name" value="Cro/C1-type_HTH"/>
</dbReference>
<dbReference type="NCBIfam" id="TIGR03830">
    <property type="entry name" value="CxxCG_CxxCG_HTH"/>
    <property type="match status" value="1"/>
</dbReference>
<accession>A0A4E0RJZ1</accession>
<dbReference type="SUPFAM" id="SSF47413">
    <property type="entry name" value="lambda repressor-like DNA-binding domains"/>
    <property type="match status" value="1"/>
</dbReference>
<comment type="caution">
    <text evidence="2">The sequence shown here is derived from an EMBL/GenBank/DDBJ whole genome shotgun (WGS) entry which is preliminary data.</text>
</comment>
<dbReference type="Proteomes" id="UP000030428">
    <property type="component" value="Unassembled WGS sequence"/>
</dbReference>
<evidence type="ECO:0000313" key="2">
    <source>
        <dbReference type="EMBL" id="TGO03306.1"/>
    </source>
</evidence>
<evidence type="ECO:0000313" key="3">
    <source>
        <dbReference type="Proteomes" id="UP000030428"/>
    </source>
</evidence>
<dbReference type="InterPro" id="IPR010982">
    <property type="entry name" value="Lambda_DNA-bd_dom_sf"/>
</dbReference>
<dbReference type="GO" id="GO:0003677">
    <property type="term" value="F:DNA binding"/>
    <property type="evidence" value="ECO:0007669"/>
    <property type="project" value="InterPro"/>
</dbReference>
<dbReference type="Gene3D" id="1.10.260.40">
    <property type="entry name" value="lambda repressor-like DNA-binding domains"/>
    <property type="match status" value="1"/>
</dbReference>
<gene>
    <name evidence="2" type="ORF">PN36_09145</name>
</gene>
<dbReference type="CDD" id="cd00093">
    <property type="entry name" value="HTH_XRE"/>
    <property type="match status" value="1"/>
</dbReference>
<dbReference type="Pfam" id="PF15731">
    <property type="entry name" value="MqsA_antitoxin"/>
    <property type="match status" value="1"/>
</dbReference>
<dbReference type="PROSITE" id="PS50943">
    <property type="entry name" value="HTH_CROC1"/>
    <property type="match status" value="1"/>
</dbReference>